<sequence>MKFLWLIVLFVIGAFSVEAIPSPQVMITQIPSPNRVTPVPTFRKPENSSTPSSPTPSSSKSPSAVKTMEQDLKRVAMLGILFGAVQGEAEMERKLNRQLQDLSRTFAVMKFDAKTRKVAALERTMERDQVALGILNGALDLATKTMTYEQYRREMRKLSEREKQTAGASLPLLRKNPGTINPNQTDYDLKQIKREVNRHINRMRRSLSTKIKETIQYLESTDALATMDQVDTAAVKAKITMGGTNRMPDYTFYEAVVQRDLENHIDALFRRRQDDDDEGEGGGDGAKGKDSKENGISVSLGGEDESESESEEEMPGGLVGLIANLSGGDEGSDVGALVGALSAAITNIFGPDGLDVPGLLGTGAGLLAGLLGGDENFGKVLGGYVGIAIEGFSGGGADNNGAFFGNFLGSVIAALSSVSSKSPPRIAILYVSVNEPTRHLKWPS</sequence>
<evidence type="ECO:0000256" key="2">
    <source>
        <dbReference type="SAM" id="SignalP"/>
    </source>
</evidence>
<protein>
    <submittedName>
        <fullName evidence="3">Uncharacterized protein</fullName>
    </submittedName>
</protein>
<accession>A0A6R5HZB5</accession>
<evidence type="ECO:0000313" key="3">
    <source>
        <dbReference type="EnsemblMetazoa" id="AAEL015477-PB"/>
    </source>
</evidence>
<dbReference type="AlphaFoldDB" id="A0A6R5HZB5"/>
<feature type="region of interest" description="Disordered" evidence="1">
    <location>
        <begin position="157"/>
        <end position="185"/>
    </location>
</feature>
<dbReference type="EnsemblMetazoa" id="AAEL015477-RB">
    <property type="protein sequence ID" value="AAEL015477-PB"/>
    <property type="gene ID" value="AAEL015477"/>
</dbReference>
<feature type="compositionally biased region" description="Acidic residues" evidence="1">
    <location>
        <begin position="302"/>
        <end position="314"/>
    </location>
</feature>
<reference evidence="3" key="2">
    <citation type="submission" date="2020-08" db="UniProtKB">
        <authorList>
            <consortium name="EnsemblMetazoa"/>
        </authorList>
    </citation>
    <scope>IDENTIFICATION</scope>
    <source>
        <strain evidence="3">LVP_AGWG</strain>
    </source>
</reference>
<dbReference type="InParanoid" id="A0A6R5HZB5"/>
<feature type="compositionally biased region" description="Low complexity" evidence="1">
    <location>
        <begin position="48"/>
        <end position="63"/>
    </location>
</feature>
<feature type="region of interest" description="Disordered" evidence="1">
    <location>
        <begin position="30"/>
        <end position="66"/>
    </location>
</feature>
<organism evidence="3 4">
    <name type="scientific">Aedes aegypti</name>
    <name type="common">Yellowfever mosquito</name>
    <name type="synonym">Culex aegypti</name>
    <dbReference type="NCBI Taxonomy" id="7159"/>
    <lineage>
        <taxon>Eukaryota</taxon>
        <taxon>Metazoa</taxon>
        <taxon>Ecdysozoa</taxon>
        <taxon>Arthropoda</taxon>
        <taxon>Hexapoda</taxon>
        <taxon>Insecta</taxon>
        <taxon>Pterygota</taxon>
        <taxon>Neoptera</taxon>
        <taxon>Endopterygota</taxon>
        <taxon>Diptera</taxon>
        <taxon>Nematocera</taxon>
        <taxon>Culicoidea</taxon>
        <taxon>Culicidae</taxon>
        <taxon>Culicinae</taxon>
        <taxon>Aedini</taxon>
        <taxon>Aedes</taxon>
        <taxon>Stegomyia</taxon>
    </lineage>
</organism>
<feature type="signal peptide" evidence="2">
    <location>
        <begin position="1"/>
        <end position="19"/>
    </location>
</feature>
<dbReference type="Proteomes" id="UP000008820">
    <property type="component" value="Chromosome 1"/>
</dbReference>
<proteinExistence type="predicted"/>
<keyword evidence="4" id="KW-1185">Reference proteome</keyword>
<reference evidence="3 4" key="1">
    <citation type="submission" date="2017-06" db="EMBL/GenBank/DDBJ databases">
        <title>Aedes aegypti genome working group (AGWG) sequencing and assembly.</title>
        <authorList>
            <consortium name="Aedes aegypti Genome Working Group (AGWG)"/>
            <person name="Matthews B.J."/>
        </authorList>
    </citation>
    <scope>NUCLEOTIDE SEQUENCE [LARGE SCALE GENOMIC DNA]</scope>
    <source>
        <strain evidence="3 4">LVP_AGWG</strain>
    </source>
</reference>
<feature type="chain" id="PRO_5043579699" evidence="2">
    <location>
        <begin position="20"/>
        <end position="444"/>
    </location>
</feature>
<dbReference type="OrthoDB" id="7488383at2759"/>
<evidence type="ECO:0000256" key="1">
    <source>
        <dbReference type="SAM" id="MobiDB-lite"/>
    </source>
</evidence>
<feature type="region of interest" description="Disordered" evidence="1">
    <location>
        <begin position="270"/>
        <end position="314"/>
    </location>
</feature>
<evidence type="ECO:0000313" key="4">
    <source>
        <dbReference type="Proteomes" id="UP000008820"/>
    </source>
</evidence>
<keyword evidence="2" id="KW-0732">Signal</keyword>
<name>A0A6R5HZB5_AEDAE</name>
<gene>
    <name evidence="3" type="primary">5579401</name>
</gene>